<evidence type="ECO:0000256" key="2">
    <source>
        <dbReference type="PROSITE-ProRule" id="PRU00335"/>
    </source>
</evidence>
<dbReference type="SUPFAM" id="SSF46689">
    <property type="entry name" value="Homeodomain-like"/>
    <property type="match status" value="1"/>
</dbReference>
<dbReference type="Pfam" id="PF00440">
    <property type="entry name" value="TetR_N"/>
    <property type="match status" value="1"/>
</dbReference>
<dbReference type="AlphaFoldDB" id="K0AYR3"/>
<reference evidence="4 5" key="1">
    <citation type="journal article" date="2012" name="PLoS ONE">
        <title>The purine-utilizing bacterium Clostridium acidurici 9a: a genome-guided metabolic reconsideration.</title>
        <authorList>
            <person name="Hartwich K."/>
            <person name="Poehlein A."/>
            <person name="Daniel R."/>
        </authorList>
    </citation>
    <scope>NUCLEOTIDE SEQUENCE [LARGE SCALE GENOMIC DNA]</scope>
    <source>
        <strain evidence="5">ATCC 7906 / DSM 604 / BCRC 14475 / CIP 104303 / KCTC 5404 / NCIMB 10678 / 9a</strain>
    </source>
</reference>
<dbReference type="GO" id="GO:0003677">
    <property type="term" value="F:DNA binding"/>
    <property type="evidence" value="ECO:0007669"/>
    <property type="project" value="UniProtKB-UniRule"/>
</dbReference>
<dbReference type="KEGG" id="cad:Curi_c19030"/>
<protein>
    <submittedName>
        <fullName evidence="4">Transcriptional regulator, TetR family</fullName>
    </submittedName>
</protein>
<feature type="domain" description="HTH tetR-type" evidence="3">
    <location>
        <begin position="14"/>
        <end position="74"/>
    </location>
</feature>
<feature type="DNA-binding region" description="H-T-H motif" evidence="2">
    <location>
        <begin position="37"/>
        <end position="56"/>
    </location>
</feature>
<name>K0AYR3_GOTA9</name>
<keyword evidence="5" id="KW-1185">Reference proteome</keyword>
<dbReference type="PANTHER" id="PTHR30328">
    <property type="entry name" value="TRANSCRIPTIONAL REPRESSOR"/>
    <property type="match status" value="1"/>
</dbReference>
<keyword evidence="1 2" id="KW-0238">DNA-binding</keyword>
<dbReference type="PROSITE" id="PS50977">
    <property type="entry name" value="HTH_TETR_2"/>
    <property type="match status" value="1"/>
</dbReference>
<gene>
    <name evidence="4" type="ordered locus">Curi_c19030</name>
</gene>
<dbReference type="InterPro" id="IPR009057">
    <property type="entry name" value="Homeodomain-like_sf"/>
</dbReference>
<dbReference type="InterPro" id="IPR001647">
    <property type="entry name" value="HTH_TetR"/>
</dbReference>
<organism evidence="4 5">
    <name type="scientific">Gottschalkia acidurici (strain ATCC 7906 / DSM 604 / BCRC 14475 / CIP 104303 / KCTC 5404 / NCIMB 10678 / 9a)</name>
    <name type="common">Clostridium acidurici</name>
    <dbReference type="NCBI Taxonomy" id="1128398"/>
    <lineage>
        <taxon>Bacteria</taxon>
        <taxon>Bacillati</taxon>
        <taxon>Bacillota</taxon>
        <taxon>Tissierellia</taxon>
        <taxon>Tissierellales</taxon>
        <taxon>Gottschalkiaceae</taxon>
        <taxon>Gottschalkia</taxon>
    </lineage>
</organism>
<evidence type="ECO:0000313" key="5">
    <source>
        <dbReference type="Proteomes" id="UP000006094"/>
    </source>
</evidence>
<dbReference type="Proteomes" id="UP000006094">
    <property type="component" value="Chromosome"/>
</dbReference>
<proteinExistence type="predicted"/>
<dbReference type="Gene3D" id="1.10.10.60">
    <property type="entry name" value="Homeodomain-like"/>
    <property type="match status" value="1"/>
</dbReference>
<evidence type="ECO:0000313" key="4">
    <source>
        <dbReference type="EMBL" id="AFS78908.1"/>
    </source>
</evidence>
<sequence>MFGGKKMKQKEKSEISKERILNAAVIEFGTKNYENASLNNICNDNSISKGLIYHYYKNKDDLFLNCVKYCFDQFVDYLQVEEFKENNFQSIMKKCLDLRYCFFKENIHLSHIFVNAVLQPPMHLKQEIKVLRKKFDDLNMNIYQFALSKITLREGITKEEAIEYFWIFQEMFNGYFESKKYENYDFNSLINEHEMELGKILNIMLYGIAKEDLK</sequence>
<dbReference type="EMBL" id="CP003326">
    <property type="protein sequence ID" value="AFS78908.1"/>
    <property type="molecule type" value="Genomic_DNA"/>
</dbReference>
<dbReference type="InterPro" id="IPR036271">
    <property type="entry name" value="Tet_transcr_reg_TetR-rel_C_sf"/>
</dbReference>
<accession>K0AYR3</accession>
<dbReference type="PATRIC" id="fig|1128398.3.peg.1960"/>
<evidence type="ECO:0000256" key="1">
    <source>
        <dbReference type="ARBA" id="ARBA00023125"/>
    </source>
</evidence>
<dbReference type="eggNOG" id="COG1309">
    <property type="taxonomic scope" value="Bacteria"/>
</dbReference>
<evidence type="ECO:0000259" key="3">
    <source>
        <dbReference type="PROSITE" id="PS50977"/>
    </source>
</evidence>
<dbReference type="GO" id="GO:0006355">
    <property type="term" value="P:regulation of DNA-templated transcription"/>
    <property type="evidence" value="ECO:0007669"/>
    <property type="project" value="UniProtKB-ARBA"/>
</dbReference>
<dbReference type="HOGENOM" id="CLU_069356_45_0_9"/>
<dbReference type="SUPFAM" id="SSF48498">
    <property type="entry name" value="Tetracyclin repressor-like, C-terminal domain"/>
    <property type="match status" value="1"/>
</dbReference>
<dbReference type="Gene3D" id="1.10.357.10">
    <property type="entry name" value="Tetracycline Repressor, domain 2"/>
    <property type="match status" value="1"/>
</dbReference>
<dbReference type="PANTHER" id="PTHR30328:SF54">
    <property type="entry name" value="HTH-TYPE TRANSCRIPTIONAL REPRESSOR SCO4008"/>
    <property type="match status" value="1"/>
</dbReference>
<dbReference type="InterPro" id="IPR050109">
    <property type="entry name" value="HTH-type_TetR-like_transc_reg"/>
</dbReference>
<dbReference type="STRING" id="1128398.Curi_c19030"/>